<reference evidence="2 3" key="1">
    <citation type="submission" date="2017-10" db="EMBL/GenBank/DDBJ databases">
        <title>Draft genome of two endophytic bacteria isolated from 'guarana' Paullinia cupana (Mart.) Ducke.</title>
        <authorList>
            <person name="Siqueira K.A."/>
            <person name="Liotti R.G."/>
            <person name="Mendes T.A."/>
            <person name="Soares M.A."/>
        </authorList>
    </citation>
    <scope>NUCLEOTIDE SEQUENCE [LARGE SCALE GENOMIC DNA]</scope>
    <source>
        <strain evidence="2 3">342</strain>
    </source>
</reference>
<dbReference type="Proteomes" id="UP000239181">
    <property type="component" value="Unassembled WGS sequence"/>
</dbReference>
<sequence>MELINRIWNWLTYSWLTLLASVGMMTQQDWLAAIGAVIGVAAFVMGEMHRRRMSRIHQTTNVMLNQLITAIREDTDNRQEVKELISTIRGTTR</sequence>
<feature type="transmembrane region" description="Helical" evidence="1">
    <location>
        <begin position="30"/>
        <end position="48"/>
    </location>
</feature>
<name>A0A2S9I4C5_9GAMM</name>
<organism evidence="2 3">
    <name type="scientific">Pantoea coffeiphila</name>
    <dbReference type="NCBI Taxonomy" id="1465635"/>
    <lineage>
        <taxon>Bacteria</taxon>
        <taxon>Pseudomonadati</taxon>
        <taxon>Pseudomonadota</taxon>
        <taxon>Gammaproteobacteria</taxon>
        <taxon>Enterobacterales</taxon>
        <taxon>Erwiniaceae</taxon>
        <taxon>Pantoea</taxon>
    </lineage>
</organism>
<comment type="caution">
    <text evidence="2">The sequence shown here is derived from an EMBL/GenBank/DDBJ whole genome shotgun (WGS) entry which is preliminary data.</text>
</comment>
<feature type="transmembrane region" description="Helical" evidence="1">
    <location>
        <begin position="7"/>
        <end position="24"/>
    </location>
</feature>
<dbReference type="OrthoDB" id="6626587at2"/>
<proteinExistence type="predicted"/>
<protein>
    <recommendedName>
        <fullName evidence="4">Bacteriophage protein</fullName>
    </recommendedName>
</protein>
<dbReference type="AlphaFoldDB" id="A0A2S9I4C5"/>
<evidence type="ECO:0000256" key="1">
    <source>
        <dbReference type="SAM" id="Phobius"/>
    </source>
</evidence>
<keyword evidence="1" id="KW-1133">Transmembrane helix</keyword>
<gene>
    <name evidence="2" type="ORF">CQW29_25760</name>
</gene>
<dbReference type="EMBL" id="PDET01000029">
    <property type="protein sequence ID" value="PRD12640.1"/>
    <property type="molecule type" value="Genomic_DNA"/>
</dbReference>
<keyword evidence="1" id="KW-0812">Transmembrane</keyword>
<evidence type="ECO:0008006" key="4">
    <source>
        <dbReference type="Google" id="ProtNLM"/>
    </source>
</evidence>
<evidence type="ECO:0000313" key="3">
    <source>
        <dbReference type="Proteomes" id="UP000239181"/>
    </source>
</evidence>
<dbReference type="RefSeq" id="WP_105595605.1">
    <property type="nucleotide sequence ID" value="NZ_PDET01000029.1"/>
</dbReference>
<keyword evidence="3" id="KW-1185">Reference proteome</keyword>
<accession>A0A2S9I4C5</accession>
<evidence type="ECO:0000313" key="2">
    <source>
        <dbReference type="EMBL" id="PRD12640.1"/>
    </source>
</evidence>
<keyword evidence="1" id="KW-0472">Membrane</keyword>